<comment type="caution">
    <text evidence="1">The sequence shown here is derived from an EMBL/GenBank/DDBJ whole genome shotgun (WGS) entry which is preliminary data.</text>
</comment>
<proteinExistence type="predicted"/>
<name>A0A090VW47_PSEVU</name>
<reference evidence="1 2" key="1">
    <citation type="submission" date="2014-09" db="EMBL/GenBank/DDBJ databases">
        <title>Whole genome shotgun sequence of Escherichia vulneris NBRC 102420.</title>
        <authorList>
            <person name="Yoshida Y."/>
            <person name="Hosoyama A."/>
            <person name="Tsuchikane K."/>
            <person name="Ohji S."/>
            <person name="Ichikawa N."/>
            <person name="Kimura A."/>
            <person name="Yamazoe A."/>
            <person name="Ezaki T."/>
            <person name="Fujita N."/>
        </authorList>
    </citation>
    <scope>NUCLEOTIDE SEQUENCE [LARGE SCALE GENOMIC DNA]</scope>
    <source>
        <strain evidence="1 2">NBRC 102420</strain>
    </source>
</reference>
<keyword evidence="2" id="KW-1185">Reference proteome</keyword>
<evidence type="ECO:0000313" key="2">
    <source>
        <dbReference type="Proteomes" id="UP000029462"/>
    </source>
</evidence>
<protein>
    <submittedName>
        <fullName evidence="1">Uncharacterized protein</fullName>
    </submittedName>
</protein>
<sequence>MDISFKADIIPLVSAAVALVSLFVATRSLAQSKLSARLASYNARGSYDVFLTKESWLKRYFGNVNHQVKIYSSVMSGTIDFDYEINIVAKNGGIYRAQLFENIEKREYIGIGTTGPALRTAIPKHSPPKQYANQGRVSFYGTPLFPYFSAAGREGDVDEQDAIQLNRYHQYIEITDFCGNTEMWYLAFSLHLSNQEGDFNKVHGWRVLAKNSTPYKYYRFSDATIVSPKDLPKNLDAALTPQQTLEEIRGSEESWQPSAQLSEDGWEAMNNKLKLYEMREYYHFMRRIKENLA</sequence>
<gene>
    <name evidence="1" type="ORF">EV102420_17_00610</name>
</gene>
<dbReference type="EMBL" id="BBMZ01000017">
    <property type="protein sequence ID" value="GAL59417.1"/>
    <property type="molecule type" value="Genomic_DNA"/>
</dbReference>
<dbReference type="AlphaFoldDB" id="A0A090VW47"/>
<accession>A0A090VW47</accession>
<dbReference type="OrthoDB" id="3010203at2"/>
<evidence type="ECO:0000313" key="1">
    <source>
        <dbReference type="EMBL" id="GAL59417.1"/>
    </source>
</evidence>
<organism evidence="1 2">
    <name type="scientific">Pseudescherichia vulneris NBRC 102420</name>
    <dbReference type="NCBI Taxonomy" id="1115515"/>
    <lineage>
        <taxon>Bacteria</taxon>
        <taxon>Pseudomonadati</taxon>
        <taxon>Pseudomonadota</taxon>
        <taxon>Gammaproteobacteria</taxon>
        <taxon>Enterobacterales</taxon>
        <taxon>Enterobacteriaceae</taxon>
        <taxon>Pseudescherichia</taxon>
    </lineage>
</organism>
<dbReference type="RefSeq" id="WP_042393269.1">
    <property type="nucleotide sequence ID" value="NZ_BBMZ01000017.1"/>
</dbReference>
<dbReference type="Proteomes" id="UP000029462">
    <property type="component" value="Unassembled WGS sequence"/>
</dbReference>